<evidence type="ECO:0000313" key="9">
    <source>
        <dbReference type="Proteomes" id="UP000184255"/>
    </source>
</evidence>
<dbReference type="Pfam" id="PF08240">
    <property type="entry name" value="ADH_N"/>
    <property type="match status" value="1"/>
</dbReference>
<dbReference type="SUPFAM" id="SSF50129">
    <property type="entry name" value="GroES-like"/>
    <property type="match status" value="1"/>
</dbReference>
<dbReference type="EMBL" id="FCQH01000001">
    <property type="protein sequence ID" value="CVK85151.1"/>
    <property type="molecule type" value="Genomic_DNA"/>
</dbReference>
<dbReference type="InterPro" id="IPR036291">
    <property type="entry name" value="NAD(P)-bd_dom_sf"/>
</dbReference>
<evidence type="ECO:0000259" key="7">
    <source>
        <dbReference type="Pfam" id="PF08240"/>
    </source>
</evidence>
<dbReference type="CDD" id="cd08255">
    <property type="entry name" value="2-desacetyl-2-hydroxyethyl_bacteriochlorophyllide_like"/>
    <property type="match status" value="1"/>
</dbReference>
<feature type="domain" description="Alcohol dehydrogenase-like C-terminal" evidence="6">
    <location>
        <begin position="152"/>
        <end position="267"/>
    </location>
</feature>
<evidence type="ECO:0000256" key="4">
    <source>
        <dbReference type="ARBA" id="ARBA00022833"/>
    </source>
</evidence>
<dbReference type="Proteomes" id="UP000184255">
    <property type="component" value="Unassembled WGS sequence"/>
</dbReference>
<evidence type="ECO:0000256" key="5">
    <source>
        <dbReference type="ARBA" id="ARBA00023002"/>
    </source>
</evidence>
<evidence type="ECO:0000313" key="8">
    <source>
        <dbReference type="EMBL" id="CVK85151.1"/>
    </source>
</evidence>
<dbReference type="GeneID" id="65081332"/>
<evidence type="ECO:0000256" key="1">
    <source>
        <dbReference type="ARBA" id="ARBA00001947"/>
    </source>
</evidence>
<keyword evidence="9" id="KW-1185">Reference proteome</keyword>
<comment type="similarity">
    <text evidence="2">Belongs to the zinc-containing alcohol dehydrogenase family.</text>
</comment>
<dbReference type="PANTHER" id="PTHR43350:SF2">
    <property type="entry name" value="GROES-LIKE ZINC-BINDING ALCOHOL DEHYDROGENASE FAMILY PROTEIN"/>
    <property type="match status" value="1"/>
</dbReference>
<evidence type="ECO:0000259" key="6">
    <source>
        <dbReference type="Pfam" id="PF00107"/>
    </source>
</evidence>
<dbReference type="RefSeq" id="XP_041677418.1">
    <property type="nucleotide sequence ID" value="XM_041826078.1"/>
</dbReference>
<dbReference type="Gene3D" id="3.90.180.10">
    <property type="entry name" value="Medium-chain alcohol dehydrogenases, catalytic domain"/>
    <property type="match status" value="2"/>
</dbReference>
<dbReference type="Pfam" id="PF00107">
    <property type="entry name" value="ADH_zinc_N"/>
    <property type="match status" value="1"/>
</dbReference>
<sequence length="340" mass="37049">MKSSNIIFPKQGQVQLALEDVPDPQDDQVLCTAIASLVSIGTESTCLKGVYEKGTYWEEYIQYPFAPGYSMVAVVAKVGPGVSKFKQGDRVTSLATHAQHFLMSQDDLFAVPDDITDDEAVWTTLARTTQLGVRRAQLVMGESVCVVGLGILGQLVTQYLALSGARQIIAIDLSRTRLDLAKSHGATHTICLPVEEAIAEVKSITGGRMTDVAFDVTGFPSVLAGATRLVRKLGRVVLLGDSATPSQQNIGPRIVGDSIAILGVHGLLYPREESPFNIWTAENMNSLFFHYIRSKKMQVMALLTHRRSPQDAEEIYTSLVRNDDVLGVVLDWSSLKQGDV</sequence>
<evidence type="ECO:0000256" key="3">
    <source>
        <dbReference type="ARBA" id="ARBA00022723"/>
    </source>
</evidence>
<proteinExistence type="inferred from homology"/>
<dbReference type="InterPro" id="IPR013149">
    <property type="entry name" value="ADH-like_C"/>
</dbReference>
<comment type="cofactor">
    <cofactor evidence="1">
        <name>Zn(2+)</name>
        <dbReference type="ChEBI" id="CHEBI:29105"/>
    </cofactor>
</comment>
<dbReference type="AlphaFoldDB" id="A0A1L7SF40"/>
<comment type="caution">
    <text evidence="8">The sequence shown here is derived from an EMBL/GenBank/DDBJ whole genome shotgun (WGS) entry which is preliminary data.</text>
</comment>
<dbReference type="PANTHER" id="PTHR43350">
    <property type="entry name" value="NAD-DEPENDENT ALCOHOL DEHYDROGENASE"/>
    <property type="match status" value="1"/>
</dbReference>
<keyword evidence="5" id="KW-0560">Oxidoreductase</keyword>
<keyword evidence="4" id="KW-0862">Zinc</keyword>
<evidence type="ECO:0000256" key="2">
    <source>
        <dbReference type="ARBA" id="ARBA00008072"/>
    </source>
</evidence>
<dbReference type="InterPro" id="IPR011032">
    <property type="entry name" value="GroES-like_sf"/>
</dbReference>
<dbReference type="GO" id="GO:0016491">
    <property type="term" value="F:oxidoreductase activity"/>
    <property type="evidence" value="ECO:0007669"/>
    <property type="project" value="UniProtKB-KW"/>
</dbReference>
<protein>
    <submittedName>
        <fullName evidence="8">Uncharacterized protein</fullName>
    </submittedName>
</protein>
<reference evidence="9" key="1">
    <citation type="journal article" date="2016" name="Genome Biol. Evol.">
        <title>Comparative 'omics' of the Fusarium fujikuroi species complex highlights differences in genetic potential and metabolite synthesis.</title>
        <authorList>
            <person name="Niehaus E.-M."/>
            <person name="Muensterkoetter M."/>
            <person name="Proctor R.H."/>
            <person name="Brown D.W."/>
            <person name="Sharon A."/>
            <person name="Idan Y."/>
            <person name="Oren-Young L."/>
            <person name="Sieber C.M."/>
            <person name="Novak O."/>
            <person name="Pencik A."/>
            <person name="Tarkowska D."/>
            <person name="Hromadova K."/>
            <person name="Freeman S."/>
            <person name="Maymon M."/>
            <person name="Elazar M."/>
            <person name="Youssef S.A."/>
            <person name="El-Shabrawy E.S.M."/>
            <person name="Shalaby A.B.A."/>
            <person name="Houterman P."/>
            <person name="Brock N.L."/>
            <person name="Burkhardt I."/>
            <person name="Tsavkelova E.A."/>
            <person name="Dickschat J.S."/>
            <person name="Galuszka P."/>
            <person name="Gueldener U."/>
            <person name="Tudzynski B."/>
        </authorList>
    </citation>
    <scope>NUCLEOTIDE SEQUENCE [LARGE SCALE GENOMIC DNA]</scope>
    <source>
        <strain evidence="9">MRC7560</strain>
    </source>
</reference>
<dbReference type="InterPro" id="IPR013154">
    <property type="entry name" value="ADH-like_N"/>
</dbReference>
<gene>
    <name evidence="8" type="ORF">FMAN_02060</name>
</gene>
<dbReference type="Gene3D" id="3.40.50.720">
    <property type="entry name" value="NAD(P)-binding Rossmann-like Domain"/>
    <property type="match status" value="1"/>
</dbReference>
<dbReference type="VEuPathDB" id="FungiDB:FMAN_02060"/>
<accession>A0A1L7SF40</accession>
<dbReference type="SUPFAM" id="SSF51735">
    <property type="entry name" value="NAD(P)-binding Rossmann-fold domains"/>
    <property type="match status" value="1"/>
</dbReference>
<keyword evidence="3" id="KW-0479">Metal-binding</keyword>
<feature type="domain" description="Alcohol dehydrogenase-like N-terminal" evidence="7">
    <location>
        <begin position="48"/>
        <end position="92"/>
    </location>
</feature>
<name>A0A1L7SF40_FUSMA</name>
<dbReference type="GO" id="GO:0046872">
    <property type="term" value="F:metal ion binding"/>
    <property type="evidence" value="ECO:0007669"/>
    <property type="project" value="UniProtKB-KW"/>
</dbReference>
<organism evidence="8 9">
    <name type="scientific">Fusarium mangiferae</name>
    <name type="common">Mango malformation disease fungus</name>
    <dbReference type="NCBI Taxonomy" id="192010"/>
    <lineage>
        <taxon>Eukaryota</taxon>
        <taxon>Fungi</taxon>
        <taxon>Dikarya</taxon>
        <taxon>Ascomycota</taxon>
        <taxon>Pezizomycotina</taxon>
        <taxon>Sordariomycetes</taxon>
        <taxon>Hypocreomycetidae</taxon>
        <taxon>Hypocreales</taxon>
        <taxon>Nectriaceae</taxon>
        <taxon>Fusarium</taxon>
        <taxon>Fusarium fujikuroi species complex</taxon>
    </lineage>
</organism>